<proteinExistence type="predicted"/>
<evidence type="ECO:0000313" key="2">
    <source>
        <dbReference type="Proteomes" id="UP000801492"/>
    </source>
</evidence>
<name>A0A8K0D7Y0_IGNLU</name>
<comment type="caution">
    <text evidence="1">The sequence shown here is derived from an EMBL/GenBank/DDBJ whole genome shotgun (WGS) entry which is preliminary data.</text>
</comment>
<organism evidence="1 2">
    <name type="scientific">Ignelater luminosus</name>
    <name type="common">Cucubano</name>
    <name type="synonym">Pyrophorus luminosus</name>
    <dbReference type="NCBI Taxonomy" id="2038154"/>
    <lineage>
        <taxon>Eukaryota</taxon>
        <taxon>Metazoa</taxon>
        <taxon>Ecdysozoa</taxon>
        <taxon>Arthropoda</taxon>
        <taxon>Hexapoda</taxon>
        <taxon>Insecta</taxon>
        <taxon>Pterygota</taxon>
        <taxon>Neoptera</taxon>
        <taxon>Endopterygota</taxon>
        <taxon>Coleoptera</taxon>
        <taxon>Polyphaga</taxon>
        <taxon>Elateriformia</taxon>
        <taxon>Elateroidea</taxon>
        <taxon>Elateridae</taxon>
        <taxon>Agrypninae</taxon>
        <taxon>Pyrophorini</taxon>
        <taxon>Ignelater</taxon>
    </lineage>
</organism>
<dbReference type="EMBL" id="VTPC01003592">
    <property type="protein sequence ID" value="KAF2898293.1"/>
    <property type="molecule type" value="Genomic_DNA"/>
</dbReference>
<gene>
    <name evidence="1" type="ORF">ILUMI_07882</name>
</gene>
<reference evidence="1" key="1">
    <citation type="submission" date="2019-08" db="EMBL/GenBank/DDBJ databases">
        <title>The genome of the North American firefly Photinus pyralis.</title>
        <authorList>
            <consortium name="Photinus pyralis genome working group"/>
            <person name="Fallon T.R."/>
            <person name="Sander Lower S.E."/>
            <person name="Weng J.-K."/>
        </authorList>
    </citation>
    <scope>NUCLEOTIDE SEQUENCE</scope>
    <source>
        <strain evidence="1">TRF0915ILg1</strain>
        <tissue evidence="1">Whole body</tissue>
    </source>
</reference>
<dbReference type="Proteomes" id="UP000801492">
    <property type="component" value="Unassembled WGS sequence"/>
</dbReference>
<evidence type="ECO:0000313" key="1">
    <source>
        <dbReference type="EMBL" id="KAF2898293.1"/>
    </source>
</evidence>
<protein>
    <submittedName>
        <fullName evidence="1">Uncharacterized protein</fullName>
    </submittedName>
</protein>
<keyword evidence="2" id="KW-1185">Reference proteome</keyword>
<sequence length="229" mass="26212">MRQKWQKSHSSIGHKYSQWLDGYFIFDDIMTHMPTTAEAVGRPTKRFSESSDVTKRRRIHTLLEKSAEKRTAVKKRNQSKKSPIKLTSDEALASFVQKKLTKNQYVAIHTETKTYNADIYPTYAELLLAKKRCYPENITVTKVSGEIVLQRVCASSGNSVNVRAIYKWGCDGAAGQQNYKQRFIDSDHNHDDSFMFVVSCVPIRLVDENDTILYFGKTTDLLPQNFADS</sequence>
<accession>A0A8K0D7Y0</accession>
<dbReference type="AlphaFoldDB" id="A0A8K0D7Y0"/>